<gene>
    <name evidence="1" type="ORF">C5U62_29950</name>
</gene>
<dbReference type="AlphaFoldDB" id="A0A2T6GD34"/>
<name>A0A2T6GD34_9PSED</name>
<protein>
    <submittedName>
        <fullName evidence="1">Uncharacterized protein</fullName>
    </submittedName>
</protein>
<evidence type="ECO:0000313" key="2">
    <source>
        <dbReference type="Proteomes" id="UP000244178"/>
    </source>
</evidence>
<dbReference type="Proteomes" id="UP000244178">
    <property type="component" value="Unassembled WGS sequence"/>
</dbReference>
<comment type="caution">
    <text evidence="1">The sequence shown here is derived from an EMBL/GenBank/DDBJ whole genome shotgun (WGS) entry which is preliminary data.</text>
</comment>
<evidence type="ECO:0000313" key="1">
    <source>
        <dbReference type="EMBL" id="PUA42065.1"/>
    </source>
</evidence>
<proteinExistence type="predicted"/>
<sequence length="188" mass="21530">MIDLAIAEFDRIVLILRDDFGFPFSDAFAGRMLDQWLDSEGYLYTGAHLRNLPWMIAYFGPTQSLFAQYVGRNAELDNAIREKVPAAVLTEKGQLAKGKTWFKLELQCMHHQATIDPDDGNLVETLKLRVQDFSRTNQAAQAPTVYQKQIAFEPDRFEALIHTPPERAKRNEKLLKLAQDVATKRGYR</sequence>
<accession>A0A2T6GD34</accession>
<organism evidence="1 2">
    <name type="scientific">Pseudomonas protegens</name>
    <dbReference type="NCBI Taxonomy" id="380021"/>
    <lineage>
        <taxon>Bacteria</taxon>
        <taxon>Pseudomonadati</taxon>
        <taxon>Pseudomonadota</taxon>
        <taxon>Gammaproteobacteria</taxon>
        <taxon>Pseudomonadales</taxon>
        <taxon>Pseudomonadaceae</taxon>
        <taxon>Pseudomonas</taxon>
    </lineage>
</organism>
<dbReference type="EMBL" id="PYJM01000008">
    <property type="protein sequence ID" value="PUA42065.1"/>
    <property type="molecule type" value="Genomic_DNA"/>
</dbReference>
<reference evidence="1 2" key="1">
    <citation type="submission" date="2018-03" db="EMBL/GenBank/DDBJ databases">
        <title>Draft genome sequence of the plant growth promoting rhizobacterium Pseudomonas protegens strain BNJ-SS-45 isolated from wheat (Triticum aestivum) rhizosphere.</title>
        <authorList>
            <person name="Bajpai A."/>
            <person name="Shende K."/>
            <person name="Meena N."/>
            <person name="Upadhyayula S.R."/>
            <person name="Suravajhala P."/>
            <person name="Medicherla K.M."/>
            <person name="Johri B.N."/>
        </authorList>
    </citation>
    <scope>NUCLEOTIDE SEQUENCE [LARGE SCALE GENOMIC DNA]</scope>
    <source>
        <strain evidence="1 2">BNJ-SS-45</strain>
    </source>
</reference>